<dbReference type="KEGG" id="aten:116307382"/>
<keyword evidence="9 10" id="KW-0807">Transducer</keyword>
<dbReference type="RefSeq" id="XP_031573477.1">
    <property type="nucleotide sequence ID" value="XM_031717617.1"/>
</dbReference>
<feature type="domain" description="G-protein coupled receptors family 1 profile" evidence="12">
    <location>
        <begin position="47"/>
        <end position="282"/>
    </location>
</feature>
<evidence type="ECO:0000256" key="6">
    <source>
        <dbReference type="ARBA" id="ARBA00023136"/>
    </source>
</evidence>
<evidence type="ECO:0000256" key="2">
    <source>
        <dbReference type="ARBA" id="ARBA00022475"/>
    </source>
</evidence>
<dbReference type="Gene3D" id="1.20.1070.10">
    <property type="entry name" value="Rhodopsin 7-helix transmembrane proteins"/>
    <property type="match status" value="1"/>
</dbReference>
<dbReference type="GeneID" id="116307382"/>
<keyword evidence="6 11" id="KW-0472">Membrane</keyword>
<sequence>MMMSSNNSTSSMYCLDVFISDTPKHRYAMNIALIVINCPFAVFAVLSNALVLFLVIRTRELHTPSNILLCSLAITDLLVGLITQPLMITWRVMVQNLSTTCTSKVIHIWYEAFLFISTGGSFLTLTFISYDRFLAVSKPVRYSSRVSTSNILRKLAFLWLLWIIFVILKYSLFTENINQTINTTFAVVLLATLLTLQIATIRYIRINNDKIISDHNAKVIYDREKRATITIMFVLGALVVFLLPTVIVQTAIGFSDATKGIIAANFAMTAILMNSSANPLIYFWRNREIRKNCLKFFRCSNDANVINIRQYHGRHCTTSNTTSGPEMLHDTSRSP</sequence>
<organism evidence="13 14">
    <name type="scientific">Actinia tenebrosa</name>
    <name type="common">Australian red waratah sea anemone</name>
    <dbReference type="NCBI Taxonomy" id="6105"/>
    <lineage>
        <taxon>Eukaryota</taxon>
        <taxon>Metazoa</taxon>
        <taxon>Cnidaria</taxon>
        <taxon>Anthozoa</taxon>
        <taxon>Hexacorallia</taxon>
        <taxon>Actiniaria</taxon>
        <taxon>Actiniidae</taxon>
        <taxon>Actinia</taxon>
    </lineage>
</organism>
<keyword evidence="13" id="KW-1185">Reference proteome</keyword>
<dbReference type="PROSITE" id="PS50262">
    <property type="entry name" value="G_PROTEIN_RECEP_F1_2"/>
    <property type="match status" value="1"/>
</dbReference>
<dbReference type="SUPFAM" id="SSF81321">
    <property type="entry name" value="Family A G protein-coupled receptor-like"/>
    <property type="match status" value="1"/>
</dbReference>
<gene>
    <name evidence="14 15 16" type="primary">LOC116307382</name>
</gene>
<accession>A0A6P8J9E2</accession>
<proteinExistence type="inferred from homology"/>
<evidence type="ECO:0000256" key="7">
    <source>
        <dbReference type="ARBA" id="ARBA00023170"/>
    </source>
</evidence>
<evidence type="ECO:0000256" key="3">
    <source>
        <dbReference type="ARBA" id="ARBA00022692"/>
    </source>
</evidence>
<keyword evidence="8" id="KW-0325">Glycoprotein</keyword>
<feature type="transmembrane region" description="Helical" evidence="11">
    <location>
        <begin position="151"/>
        <end position="173"/>
    </location>
</feature>
<feature type="transmembrane region" description="Helical" evidence="11">
    <location>
        <begin position="67"/>
        <end position="88"/>
    </location>
</feature>
<evidence type="ECO:0000313" key="16">
    <source>
        <dbReference type="RefSeq" id="XP_031573477.1"/>
    </source>
</evidence>
<evidence type="ECO:0000313" key="14">
    <source>
        <dbReference type="RefSeq" id="XP_031573475.1"/>
    </source>
</evidence>
<evidence type="ECO:0000256" key="1">
    <source>
        <dbReference type="ARBA" id="ARBA00004651"/>
    </source>
</evidence>
<dbReference type="PRINTS" id="PR00237">
    <property type="entry name" value="GPCRRHODOPSN"/>
</dbReference>
<keyword evidence="5 10" id="KW-0297">G-protein coupled receptor</keyword>
<keyword evidence="2" id="KW-1003">Cell membrane</keyword>
<dbReference type="SMART" id="SM01381">
    <property type="entry name" value="7TM_GPCR_Srsx"/>
    <property type="match status" value="1"/>
</dbReference>
<evidence type="ECO:0000256" key="10">
    <source>
        <dbReference type="RuleBase" id="RU000688"/>
    </source>
</evidence>
<dbReference type="OrthoDB" id="5970632at2759"/>
<dbReference type="GO" id="GO:0004930">
    <property type="term" value="F:G protein-coupled receptor activity"/>
    <property type="evidence" value="ECO:0007669"/>
    <property type="project" value="UniProtKB-KW"/>
</dbReference>
<feature type="transmembrane region" description="Helical" evidence="11">
    <location>
        <begin position="185"/>
        <end position="206"/>
    </location>
</feature>
<dbReference type="Pfam" id="PF00001">
    <property type="entry name" value="7tm_1"/>
    <property type="match status" value="1"/>
</dbReference>
<dbReference type="InterPro" id="IPR000276">
    <property type="entry name" value="GPCR_Rhodpsn"/>
</dbReference>
<comment type="subcellular location">
    <subcellularLocation>
        <location evidence="1">Cell membrane</location>
        <topology evidence="1">Multi-pass membrane protein</topology>
    </subcellularLocation>
</comment>
<evidence type="ECO:0000313" key="13">
    <source>
        <dbReference type="Proteomes" id="UP000515163"/>
    </source>
</evidence>
<feature type="transmembrane region" description="Helical" evidence="11">
    <location>
        <begin position="227"/>
        <end position="248"/>
    </location>
</feature>
<keyword evidence="3 10" id="KW-0812">Transmembrane</keyword>
<reference evidence="14 15" key="1">
    <citation type="submission" date="2025-04" db="UniProtKB">
        <authorList>
            <consortium name="RefSeq"/>
        </authorList>
    </citation>
    <scope>IDENTIFICATION</scope>
    <source>
        <tissue evidence="14 15">Tentacle</tissue>
    </source>
</reference>
<dbReference type="AlphaFoldDB" id="A0A6P8J9E2"/>
<feature type="transmembrane region" description="Helical" evidence="11">
    <location>
        <begin position="108"/>
        <end position="130"/>
    </location>
</feature>
<evidence type="ECO:0000256" key="9">
    <source>
        <dbReference type="ARBA" id="ARBA00023224"/>
    </source>
</evidence>
<evidence type="ECO:0000256" key="11">
    <source>
        <dbReference type="SAM" id="Phobius"/>
    </source>
</evidence>
<evidence type="ECO:0000259" key="12">
    <source>
        <dbReference type="PROSITE" id="PS50262"/>
    </source>
</evidence>
<keyword evidence="7 10" id="KW-0675">Receptor</keyword>
<dbReference type="PANTHER" id="PTHR24246:SF27">
    <property type="entry name" value="ADENOSINE RECEPTOR, ISOFORM A"/>
    <property type="match status" value="1"/>
</dbReference>
<dbReference type="RefSeq" id="XP_031573475.1">
    <property type="nucleotide sequence ID" value="XM_031717615.1"/>
</dbReference>
<evidence type="ECO:0000256" key="5">
    <source>
        <dbReference type="ARBA" id="ARBA00023040"/>
    </source>
</evidence>
<evidence type="ECO:0000256" key="8">
    <source>
        <dbReference type="ARBA" id="ARBA00023180"/>
    </source>
</evidence>
<dbReference type="GO" id="GO:0005886">
    <property type="term" value="C:plasma membrane"/>
    <property type="evidence" value="ECO:0007669"/>
    <property type="project" value="UniProtKB-SubCell"/>
</dbReference>
<keyword evidence="4 11" id="KW-1133">Transmembrane helix</keyword>
<evidence type="ECO:0000256" key="4">
    <source>
        <dbReference type="ARBA" id="ARBA00022989"/>
    </source>
</evidence>
<dbReference type="PROSITE" id="PS00237">
    <property type="entry name" value="G_PROTEIN_RECEP_F1_1"/>
    <property type="match status" value="1"/>
</dbReference>
<feature type="transmembrane region" description="Helical" evidence="11">
    <location>
        <begin position="31"/>
        <end position="55"/>
    </location>
</feature>
<dbReference type="PANTHER" id="PTHR24246">
    <property type="entry name" value="OLFACTORY RECEPTOR AND ADENOSINE RECEPTOR"/>
    <property type="match status" value="1"/>
</dbReference>
<comment type="similarity">
    <text evidence="10">Belongs to the G-protein coupled receptor 1 family.</text>
</comment>
<evidence type="ECO:0000313" key="15">
    <source>
        <dbReference type="RefSeq" id="XP_031573476.1"/>
    </source>
</evidence>
<feature type="transmembrane region" description="Helical" evidence="11">
    <location>
        <begin position="260"/>
        <end position="284"/>
    </location>
</feature>
<dbReference type="Proteomes" id="UP000515163">
    <property type="component" value="Unplaced"/>
</dbReference>
<dbReference type="RefSeq" id="XP_031573476.1">
    <property type="nucleotide sequence ID" value="XM_031717616.1"/>
</dbReference>
<protein>
    <submittedName>
        <fullName evidence="14 15">Histamine H2 receptor-like</fullName>
    </submittedName>
</protein>
<name>A0A6P8J9E2_ACTTE</name>
<dbReference type="InterPro" id="IPR017452">
    <property type="entry name" value="GPCR_Rhodpsn_7TM"/>
</dbReference>